<feature type="compositionally biased region" description="Polar residues" evidence="1">
    <location>
        <begin position="626"/>
        <end position="638"/>
    </location>
</feature>
<evidence type="ECO:0000313" key="2">
    <source>
        <dbReference type="EMBL" id="KEQ91914.1"/>
    </source>
</evidence>
<dbReference type="Proteomes" id="UP000030641">
    <property type="component" value="Unassembled WGS sequence"/>
</dbReference>
<feature type="compositionally biased region" description="Polar residues" evidence="1">
    <location>
        <begin position="137"/>
        <end position="149"/>
    </location>
</feature>
<keyword evidence="3" id="KW-1185">Reference proteome</keyword>
<evidence type="ECO:0000313" key="3">
    <source>
        <dbReference type="Proteomes" id="UP000030641"/>
    </source>
</evidence>
<feature type="region of interest" description="Disordered" evidence="1">
    <location>
        <begin position="95"/>
        <end position="336"/>
    </location>
</feature>
<feature type="region of interest" description="Disordered" evidence="1">
    <location>
        <begin position="626"/>
        <end position="711"/>
    </location>
</feature>
<proteinExistence type="predicted"/>
<feature type="region of interest" description="Disordered" evidence="1">
    <location>
        <begin position="726"/>
        <end position="745"/>
    </location>
</feature>
<feature type="compositionally biased region" description="Polar residues" evidence="1">
    <location>
        <begin position="195"/>
        <end position="215"/>
    </location>
</feature>
<feature type="region of interest" description="Disordered" evidence="1">
    <location>
        <begin position="46"/>
        <end position="80"/>
    </location>
</feature>
<dbReference type="HOGENOM" id="CLU_002370_0_0_1"/>
<evidence type="ECO:0000256" key="1">
    <source>
        <dbReference type="SAM" id="MobiDB-lite"/>
    </source>
</evidence>
<feature type="region of interest" description="Disordered" evidence="1">
    <location>
        <begin position="760"/>
        <end position="788"/>
    </location>
</feature>
<dbReference type="GeneID" id="25371711"/>
<accession>A0A074Y7E6</accession>
<feature type="compositionally biased region" description="Low complexity" evidence="1">
    <location>
        <begin position="432"/>
        <end position="448"/>
    </location>
</feature>
<dbReference type="EMBL" id="KL584774">
    <property type="protein sequence ID" value="KEQ91914.1"/>
    <property type="molecule type" value="Genomic_DNA"/>
</dbReference>
<sequence>MNQQHGVFLPPAQSHPILQQNSANVSAEHLRDNAAALSTPLSPMFSPPGSGHSTHTNTAMSSRPYNPQQWGQSSHVGGTHMAFSPTQRFARDATGMEASMPSPPPPYTAPSDSTPRLLRSVPSTGFLPSPLAMEPSSAGSSSHRSNPLAGSTAHFPPPPNAQNRDRSSSGAGRDPQRSRFSITGLAARVKRSDSSDQISTLSHMQTPVPQSSTEPISRPPASRRAASTGAIQTHASQHKSAGRLSPEHYHWEPGMPLPPPPPGPPPTPSHRSQSLNRYARPSQEVRAAAASPNVLSTSPLPPPPPPPPPPTRRRHENTLGEIPPTPSDWNPDTESVSSSYMELRINTGTRSIGRTVDNISQGRASANRDIADSIRERRSRSKVKRSGQESDQDSQNDRRCAENTTPALTKPTNLTLTTTSDGLLRRRRTADSEPSSSQSSPAQLSSPEYNRPQRHGRHALTILTPPYTPSVAAPVHKNNSQHATPLDEQHPSTGSSRRDFSQPDKFRSDATNTIGPAHSIELTDFARSSLTRFQGFIDQESTAQNDRERLELFASFMVQESRLRRGRYSEAFNTMAGDIMDLTRDMWRPLSAAAEHNAVQVQSRNTSPESANIMIDLDASFHASVTSTAEHTPATDTESVTDESEDAAGRRPPNPWGDKFKPCLSPIPSMAMSTVPDEQSSRGRSASRWWEESVDGSIGNGGRRHERTKQESKYMSLHPQELYIAAQPSPNQGTPTPGTSNQTFQYGSEEYPQEKIGWHEDDDLYTPSNPPSTAPLSSRGKAPISRIAGKPALDVTRLVTLPPPYPRHYPAVNNSHPALSTLRANFRAVADLTNVREVIRSHESVEVSRRQSWRTSAGERLRHFRSQTQTSINSGKISYNDATQAELTFRQYESATALKQADTQCQDFRQRIHEPVHRMLAEHVRSCDNYIDQLIEALDAEAQCDQNLLAQTEGDERPELVEQLTLLKWLFESREQIHKERFDLDTALLARESATVLTNYQQNANEMQLRQAERHFALERQRRQLQYAGQTNTRFDHLRKTVERHTSRGVEIQLSAFWDIAPGLAEVVHKIPLNLQSFEIVVPSNELAENTSYQEFPLQYMYTILVHAKKSAYQFIEAQTNLLCLLHEVHTATEAASLRLREIERGAAGEVADQVQAEMTHHKKRKEQELTEDLQGKVREVENQWREALGASIEECIERVRAWLEHTGGWEESLEV</sequence>
<feature type="compositionally biased region" description="Polar residues" evidence="1">
    <location>
        <begin position="354"/>
        <end position="364"/>
    </location>
</feature>
<feature type="region of interest" description="Disordered" evidence="1">
    <location>
        <begin position="466"/>
        <end position="515"/>
    </location>
</feature>
<feature type="compositionally biased region" description="Pro residues" evidence="1">
    <location>
        <begin position="255"/>
        <end position="268"/>
    </location>
</feature>
<dbReference type="STRING" id="1043005.A0A074Y7E6"/>
<dbReference type="OrthoDB" id="5367052at2759"/>
<reference evidence="2 3" key="1">
    <citation type="journal article" date="2014" name="BMC Genomics">
        <title>Genome sequencing of four Aureobasidium pullulans varieties: biotechnological potential, stress tolerance, and description of new species.</title>
        <authorList>
            <person name="Gostin Ar C."/>
            <person name="Ohm R.A."/>
            <person name="Kogej T."/>
            <person name="Sonjak S."/>
            <person name="Turk M."/>
            <person name="Zajc J."/>
            <person name="Zalar P."/>
            <person name="Grube M."/>
            <person name="Sun H."/>
            <person name="Han J."/>
            <person name="Sharma A."/>
            <person name="Chiniquy J."/>
            <person name="Ngan C.Y."/>
            <person name="Lipzen A."/>
            <person name="Barry K."/>
            <person name="Grigoriev I.V."/>
            <person name="Gunde-Cimerman N."/>
        </authorList>
    </citation>
    <scope>NUCLEOTIDE SEQUENCE [LARGE SCALE GENOMIC DNA]</scope>
    <source>
        <strain evidence="2 3">EXF-2481</strain>
    </source>
</reference>
<feature type="compositionally biased region" description="Polar residues" evidence="1">
    <location>
        <begin position="728"/>
        <end position="745"/>
    </location>
</feature>
<feature type="compositionally biased region" description="Pro residues" evidence="1">
    <location>
        <begin position="299"/>
        <end position="310"/>
    </location>
</feature>
<name>A0A074Y7E6_AURSE</name>
<dbReference type="AlphaFoldDB" id="A0A074Y7E6"/>
<feature type="compositionally biased region" description="Basic and acidic residues" evidence="1">
    <location>
        <begin position="485"/>
        <end position="508"/>
    </location>
</feature>
<gene>
    <name evidence="2" type="ORF">AUEXF2481DRAFT_82759</name>
</gene>
<feature type="region of interest" description="Disordered" evidence="1">
    <location>
        <begin position="354"/>
        <end position="452"/>
    </location>
</feature>
<protein>
    <submittedName>
        <fullName evidence="2">Uncharacterized protein</fullName>
    </submittedName>
</protein>
<organism evidence="2 3">
    <name type="scientific">Aureobasidium subglaciale (strain EXF-2481)</name>
    <name type="common">Aureobasidium pullulans var. subglaciale</name>
    <dbReference type="NCBI Taxonomy" id="1043005"/>
    <lineage>
        <taxon>Eukaryota</taxon>
        <taxon>Fungi</taxon>
        <taxon>Dikarya</taxon>
        <taxon>Ascomycota</taxon>
        <taxon>Pezizomycotina</taxon>
        <taxon>Dothideomycetes</taxon>
        <taxon>Dothideomycetidae</taxon>
        <taxon>Dothideales</taxon>
        <taxon>Saccotheciaceae</taxon>
        <taxon>Aureobasidium</taxon>
    </lineage>
</organism>
<feature type="compositionally biased region" description="Polar residues" evidence="1">
    <location>
        <begin position="327"/>
        <end position="336"/>
    </location>
</feature>
<dbReference type="InParanoid" id="A0A074Y7E6"/>
<dbReference type="RefSeq" id="XP_013340421.1">
    <property type="nucleotide sequence ID" value="XM_013484967.1"/>
</dbReference>
<feature type="compositionally biased region" description="Low complexity" evidence="1">
    <location>
        <begin position="404"/>
        <end position="422"/>
    </location>
</feature>
<dbReference type="OMA" id="KYMGVPR"/>
<feature type="compositionally biased region" description="Polar residues" evidence="1">
    <location>
        <begin position="51"/>
        <end position="76"/>
    </location>
</feature>